<dbReference type="Pfam" id="PF16087">
    <property type="entry name" value="DUF4817"/>
    <property type="match status" value="1"/>
</dbReference>
<dbReference type="EMBL" id="QDEB01120227">
    <property type="protein sequence ID" value="RZB40311.1"/>
    <property type="molecule type" value="Genomic_DNA"/>
</dbReference>
<feature type="non-terminal residue" evidence="2">
    <location>
        <position position="59"/>
    </location>
</feature>
<sequence>MVNNQERREIIFVYGESSRNFKQTIGVLQEKYPNVCYCLKVVKKVVRLFKDTTSVVKPK</sequence>
<accession>A0A482VAZ8</accession>
<evidence type="ECO:0000313" key="3">
    <source>
        <dbReference type="Proteomes" id="UP000292052"/>
    </source>
</evidence>
<feature type="domain" description="DUF4817" evidence="1">
    <location>
        <begin position="5"/>
        <end position="52"/>
    </location>
</feature>
<dbReference type="Proteomes" id="UP000292052">
    <property type="component" value="Unassembled WGS sequence"/>
</dbReference>
<evidence type="ECO:0000259" key="1">
    <source>
        <dbReference type="Pfam" id="PF16087"/>
    </source>
</evidence>
<dbReference type="AlphaFoldDB" id="A0A482VAZ8"/>
<comment type="caution">
    <text evidence="2">The sequence shown here is derived from an EMBL/GenBank/DDBJ whole genome shotgun (WGS) entry which is preliminary data.</text>
</comment>
<dbReference type="InterPro" id="IPR032135">
    <property type="entry name" value="DUF4817"/>
</dbReference>
<evidence type="ECO:0000313" key="2">
    <source>
        <dbReference type="EMBL" id="RZB40311.1"/>
    </source>
</evidence>
<reference evidence="2 3" key="1">
    <citation type="submission" date="2017-03" db="EMBL/GenBank/DDBJ databases">
        <title>Genome of the blue death feigning beetle - Asbolus verrucosus.</title>
        <authorList>
            <person name="Rider S.D."/>
        </authorList>
    </citation>
    <scope>NUCLEOTIDE SEQUENCE [LARGE SCALE GENOMIC DNA]</scope>
    <source>
        <strain evidence="2">Butters</strain>
        <tissue evidence="2">Head and leg muscle</tissue>
    </source>
</reference>
<name>A0A482VAZ8_ASBVE</name>
<keyword evidence="3" id="KW-1185">Reference proteome</keyword>
<proteinExistence type="predicted"/>
<gene>
    <name evidence="2" type="ORF">BDFB_014957</name>
</gene>
<organism evidence="2 3">
    <name type="scientific">Asbolus verrucosus</name>
    <name type="common">Desert ironclad beetle</name>
    <dbReference type="NCBI Taxonomy" id="1661398"/>
    <lineage>
        <taxon>Eukaryota</taxon>
        <taxon>Metazoa</taxon>
        <taxon>Ecdysozoa</taxon>
        <taxon>Arthropoda</taxon>
        <taxon>Hexapoda</taxon>
        <taxon>Insecta</taxon>
        <taxon>Pterygota</taxon>
        <taxon>Neoptera</taxon>
        <taxon>Endopterygota</taxon>
        <taxon>Coleoptera</taxon>
        <taxon>Polyphaga</taxon>
        <taxon>Cucujiformia</taxon>
        <taxon>Tenebrionidae</taxon>
        <taxon>Pimeliinae</taxon>
        <taxon>Asbolus</taxon>
    </lineage>
</organism>
<protein>
    <recommendedName>
        <fullName evidence="1">DUF4817 domain-containing protein</fullName>
    </recommendedName>
</protein>